<evidence type="ECO:0000259" key="2">
    <source>
        <dbReference type="Pfam" id="PF04399"/>
    </source>
</evidence>
<feature type="domain" description="Glutaredoxin 2 C-terminal" evidence="2">
    <location>
        <begin position="194"/>
        <end position="269"/>
    </location>
</feature>
<dbReference type="Pfam" id="PF04399">
    <property type="entry name" value="Glutaredoxin2_C"/>
    <property type="match status" value="1"/>
</dbReference>
<dbReference type="Proteomes" id="UP001165060">
    <property type="component" value="Unassembled WGS sequence"/>
</dbReference>
<dbReference type="SUPFAM" id="SSF47616">
    <property type="entry name" value="GST C-terminal domain-like"/>
    <property type="match status" value="1"/>
</dbReference>
<dbReference type="InterPro" id="IPR004045">
    <property type="entry name" value="Glutathione_S-Trfase_N"/>
</dbReference>
<keyword evidence="5" id="KW-1185">Reference proteome</keyword>
<protein>
    <recommendedName>
        <fullName evidence="6">GST N-terminal domain-containing protein</fullName>
    </recommendedName>
</protein>
<dbReference type="PROSITE" id="PS00195">
    <property type="entry name" value="GLUTAREDOXIN_1"/>
    <property type="match status" value="1"/>
</dbReference>
<keyword evidence="1" id="KW-0732">Signal</keyword>
<dbReference type="InterPro" id="IPR007494">
    <property type="entry name" value="Glutaredoxin2_C"/>
</dbReference>
<dbReference type="Gene3D" id="1.20.1050.10">
    <property type="match status" value="1"/>
</dbReference>
<feature type="chain" id="PRO_5045083231" description="GST N-terminal domain-containing protein" evidence="1">
    <location>
        <begin position="18"/>
        <end position="270"/>
    </location>
</feature>
<dbReference type="InterPro" id="IPR011767">
    <property type="entry name" value="GLR_AS"/>
</dbReference>
<evidence type="ECO:0000256" key="1">
    <source>
        <dbReference type="SAM" id="SignalP"/>
    </source>
</evidence>
<dbReference type="InterPro" id="IPR036282">
    <property type="entry name" value="Glutathione-S-Trfase_C_sf"/>
</dbReference>
<organism evidence="4 5">
    <name type="scientific">Tetraparma gracilis</name>
    <dbReference type="NCBI Taxonomy" id="2962635"/>
    <lineage>
        <taxon>Eukaryota</taxon>
        <taxon>Sar</taxon>
        <taxon>Stramenopiles</taxon>
        <taxon>Ochrophyta</taxon>
        <taxon>Bolidophyceae</taxon>
        <taxon>Parmales</taxon>
        <taxon>Triparmaceae</taxon>
        <taxon>Tetraparma</taxon>
    </lineage>
</organism>
<dbReference type="NCBIfam" id="NF007702">
    <property type="entry name" value="PRK10387.1"/>
    <property type="match status" value="1"/>
</dbReference>
<evidence type="ECO:0000313" key="4">
    <source>
        <dbReference type="EMBL" id="GMI42015.1"/>
    </source>
</evidence>
<proteinExistence type="predicted"/>
<feature type="signal peptide" evidence="1">
    <location>
        <begin position="1"/>
        <end position="17"/>
    </location>
</feature>
<gene>
    <name evidence="4" type="ORF">TeGR_g10396</name>
</gene>
<sequence length="270" mass="29450">MLLRLLCLGLSLPLALSLTAPPPVVLSPLPIVYNYDHCPFCVRVRLALGLKSVKYTPFFLANDDVPTPTALIGKKIAPIFTGYDGVPVGESMDIVKAIDADPKYGAPGFFQPQSDRSDLQAWQGGVKELLRALQRPRYVASGLMPEFQTRAGREAFVSNHELTGYDKKAWKAGEGGLTLAKKLRLYAELGAEDPAQRVEALSAKLVELDALIHCADCCSGGGLSLDDIDLWSRLRSITIVKGVVWPEKTRAYMDNLSELGDVPLYDAMAM</sequence>
<dbReference type="InterPro" id="IPR036249">
    <property type="entry name" value="Thioredoxin-like_sf"/>
</dbReference>
<accession>A0ABQ6N7X9</accession>
<reference evidence="4 5" key="1">
    <citation type="journal article" date="2023" name="Commun. Biol.">
        <title>Genome analysis of Parmales, the sister group of diatoms, reveals the evolutionary specialization of diatoms from phago-mixotrophs to photoautotrophs.</title>
        <authorList>
            <person name="Ban H."/>
            <person name="Sato S."/>
            <person name="Yoshikawa S."/>
            <person name="Yamada K."/>
            <person name="Nakamura Y."/>
            <person name="Ichinomiya M."/>
            <person name="Sato N."/>
            <person name="Blanc-Mathieu R."/>
            <person name="Endo H."/>
            <person name="Kuwata A."/>
            <person name="Ogata H."/>
        </authorList>
    </citation>
    <scope>NUCLEOTIDE SEQUENCE [LARGE SCALE GENOMIC DNA]</scope>
</reference>
<name>A0ABQ6N7X9_9STRA</name>
<dbReference type="EMBL" id="BRYB01002259">
    <property type="protein sequence ID" value="GMI42015.1"/>
    <property type="molecule type" value="Genomic_DNA"/>
</dbReference>
<dbReference type="Pfam" id="PF13409">
    <property type="entry name" value="GST_N_2"/>
    <property type="match status" value="1"/>
</dbReference>
<evidence type="ECO:0000259" key="3">
    <source>
        <dbReference type="Pfam" id="PF13409"/>
    </source>
</evidence>
<comment type="caution">
    <text evidence="4">The sequence shown here is derived from an EMBL/GenBank/DDBJ whole genome shotgun (WGS) entry which is preliminary data.</text>
</comment>
<dbReference type="Gene3D" id="3.40.30.10">
    <property type="entry name" value="Glutaredoxin"/>
    <property type="match status" value="1"/>
</dbReference>
<feature type="domain" description="GST N-terminal" evidence="3">
    <location>
        <begin position="37"/>
        <end position="100"/>
    </location>
</feature>
<evidence type="ECO:0008006" key="6">
    <source>
        <dbReference type="Google" id="ProtNLM"/>
    </source>
</evidence>
<evidence type="ECO:0000313" key="5">
    <source>
        <dbReference type="Proteomes" id="UP001165060"/>
    </source>
</evidence>
<dbReference type="SUPFAM" id="SSF52833">
    <property type="entry name" value="Thioredoxin-like"/>
    <property type="match status" value="1"/>
</dbReference>